<protein>
    <recommendedName>
        <fullName evidence="2">Integrase catalytic domain-containing protein</fullName>
    </recommendedName>
</protein>
<keyword evidence="4" id="KW-1185">Reference proteome</keyword>
<accession>A0A4Y7RNT7</accession>
<comment type="caution">
    <text evidence="3">The sequence shown here is derived from an EMBL/GenBank/DDBJ whole genome shotgun (WGS) entry which is preliminary data.</text>
</comment>
<evidence type="ECO:0000256" key="1">
    <source>
        <dbReference type="SAM" id="MobiDB-lite"/>
    </source>
</evidence>
<gene>
    <name evidence="3" type="ORF">Pmgp_02234</name>
</gene>
<dbReference type="EMBL" id="QFFZ01000023">
    <property type="protein sequence ID" value="TEB10654.1"/>
    <property type="molecule type" value="Genomic_DNA"/>
</dbReference>
<dbReference type="InterPro" id="IPR009004">
    <property type="entry name" value="Transposase_Mu_C"/>
</dbReference>
<dbReference type="PANTHER" id="PTHR35004:SF6">
    <property type="entry name" value="TRANSPOSASE"/>
    <property type="match status" value="1"/>
</dbReference>
<dbReference type="InterPro" id="IPR001584">
    <property type="entry name" value="Integrase_cat-core"/>
</dbReference>
<evidence type="ECO:0000313" key="4">
    <source>
        <dbReference type="Proteomes" id="UP000297597"/>
    </source>
</evidence>
<dbReference type="GO" id="GO:0015074">
    <property type="term" value="P:DNA integration"/>
    <property type="evidence" value="ECO:0007669"/>
    <property type="project" value="InterPro"/>
</dbReference>
<dbReference type="InterPro" id="IPR015126">
    <property type="entry name" value="Mu_I-gamma"/>
</dbReference>
<dbReference type="OrthoDB" id="9794201at2"/>
<dbReference type="RefSeq" id="WP_134214063.1">
    <property type="nucleotide sequence ID" value="NZ_QFFZ01000023.1"/>
</dbReference>
<dbReference type="SUPFAM" id="SSF50610">
    <property type="entry name" value="mu transposase, C-terminal domain"/>
    <property type="match status" value="1"/>
</dbReference>
<feature type="domain" description="Integrase catalytic" evidence="2">
    <location>
        <begin position="279"/>
        <end position="503"/>
    </location>
</feature>
<feature type="region of interest" description="Disordered" evidence="1">
    <location>
        <begin position="669"/>
        <end position="697"/>
    </location>
</feature>
<organism evidence="3 4">
    <name type="scientific">Pelotomaculum propionicicum</name>
    <dbReference type="NCBI Taxonomy" id="258475"/>
    <lineage>
        <taxon>Bacteria</taxon>
        <taxon>Bacillati</taxon>
        <taxon>Bacillota</taxon>
        <taxon>Clostridia</taxon>
        <taxon>Eubacteriales</taxon>
        <taxon>Desulfotomaculaceae</taxon>
        <taxon>Pelotomaculum</taxon>
    </lineage>
</organism>
<dbReference type="Gene3D" id="3.30.420.10">
    <property type="entry name" value="Ribonuclease H-like superfamily/Ribonuclease H"/>
    <property type="match status" value="1"/>
</dbReference>
<name>A0A4Y7RNT7_9FIRM</name>
<evidence type="ECO:0000259" key="2">
    <source>
        <dbReference type="PROSITE" id="PS50994"/>
    </source>
</evidence>
<evidence type="ECO:0000313" key="3">
    <source>
        <dbReference type="EMBL" id="TEB10654.1"/>
    </source>
</evidence>
<dbReference type="Pfam" id="PF09039">
    <property type="entry name" value="HTH_Tnp_Mu_2"/>
    <property type="match status" value="1"/>
</dbReference>
<dbReference type="Gene3D" id="1.10.10.60">
    <property type="entry name" value="Homeodomain-like"/>
    <property type="match status" value="1"/>
</dbReference>
<dbReference type="GO" id="GO:0003676">
    <property type="term" value="F:nucleic acid binding"/>
    <property type="evidence" value="ECO:0007669"/>
    <property type="project" value="InterPro"/>
</dbReference>
<dbReference type="Gene3D" id="2.30.30.130">
    <property type="entry name" value="Transposase, Mu, C-terminal"/>
    <property type="match status" value="1"/>
</dbReference>
<dbReference type="Pfam" id="PF09299">
    <property type="entry name" value="Mu-transpos_C"/>
    <property type="match status" value="1"/>
</dbReference>
<dbReference type="AlphaFoldDB" id="A0A4Y7RNT7"/>
<reference evidence="3 4" key="1">
    <citation type="journal article" date="2018" name="Environ. Microbiol.">
        <title>Novel energy conservation strategies and behaviour of Pelotomaculum schinkii driving syntrophic propionate catabolism.</title>
        <authorList>
            <person name="Hidalgo-Ahumada C.A.P."/>
            <person name="Nobu M.K."/>
            <person name="Narihiro T."/>
            <person name="Tamaki H."/>
            <person name="Liu W.T."/>
            <person name="Kamagata Y."/>
            <person name="Stams A.J.M."/>
            <person name="Imachi H."/>
            <person name="Sousa D.Z."/>
        </authorList>
    </citation>
    <scope>NUCLEOTIDE SEQUENCE [LARGE SCALE GENOMIC DNA]</scope>
    <source>
        <strain evidence="3 4">MGP</strain>
    </source>
</reference>
<dbReference type="InterPro" id="IPR036397">
    <property type="entry name" value="RNaseH_sf"/>
</dbReference>
<feature type="compositionally biased region" description="Basic and acidic residues" evidence="1">
    <location>
        <begin position="681"/>
        <end position="691"/>
    </location>
</feature>
<dbReference type="Proteomes" id="UP000297597">
    <property type="component" value="Unassembled WGS sequence"/>
</dbReference>
<dbReference type="InterPro" id="IPR012337">
    <property type="entry name" value="RNaseH-like_sf"/>
</dbReference>
<dbReference type="PANTHER" id="PTHR35004">
    <property type="entry name" value="TRANSPOSASE RV3428C-RELATED"/>
    <property type="match status" value="1"/>
</dbReference>
<dbReference type="PROSITE" id="PS50994">
    <property type="entry name" value="INTEGRASE"/>
    <property type="match status" value="1"/>
</dbReference>
<dbReference type="SUPFAM" id="SSF53098">
    <property type="entry name" value="Ribonuclease H-like"/>
    <property type="match status" value="1"/>
</dbReference>
<dbReference type="InterPro" id="IPR015378">
    <property type="entry name" value="Transposase-like_Mu_C"/>
</dbReference>
<sequence length="697" mass="78085">MGGPSDWLTVAQAAEAEGIAERTMREKIKAKEVKAKKVKSQNGGGAAGSQWLIDPSTLSAPARARLLKKQQAALLKEAFKEQAAAVQASAPAEAEKAKRTGTALEGEEDVLNPAAYRDAVGAEVYEEELAKARSKHDLVNQAIQIQMSKHNVTQRLKALAEANGMSDKTLYRMIAKSKKGGAFGQLRKRPTVTRGKEFTSLSPEVKVIFREFYLKLGEPTVASCYRKTEKECARLGLAAPSRQTIYRYAEYMEKTEPDLCCYARRGEKAWFEKYAPHAVREEPEMAMQVVMGDHHQFDLFIEHDGKPVRPWVTGWLDVMSRCLVGYTISLQPNSQTINLALVNMMTPKKVTVTREDGSVAEETIELGGIPGLLYIDNGEDYKSALKKRQQRPEFKLSQEATDICEKLGVDTTFALPYRPSSKAHIERFFGTVAKQFSREQPGWCGANPDERPAGFNEHKLMAKGLLHTMTTLAQSFAEYVHQYHNTFHSGIGMAPLEKFFAGPKLREGWPDQRTLDILRTTKEVVHVYHQGIKKFGTKAKPRYWWHDKLRPLVGRDVIIRYDPAQIGELHVFTLEDGYVCTVTDENLMSWNATRDDYRKLAKQQSMARKAIKEKLQKNSLTLEEIAAKRRAAGESIISAPTGAAEGMMPAITGLDQAARQVAKFREKAAKSNVTEMRPAPKKHDPIDEYILRKGARA</sequence>
<proteinExistence type="predicted"/>